<gene>
    <name evidence="3" type="ORF">QP027_08550</name>
</gene>
<accession>A0ABY8VC07</accession>
<evidence type="ECO:0000313" key="3">
    <source>
        <dbReference type="EMBL" id="WIM67171.1"/>
    </source>
</evidence>
<feature type="region of interest" description="Disordered" evidence="1">
    <location>
        <begin position="35"/>
        <end position="104"/>
    </location>
</feature>
<evidence type="ECO:0000256" key="1">
    <source>
        <dbReference type="SAM" id="MobiDB-lite"/>
    </source>
</evidence>
<keyword evidence="2" id="KW-0472">Membrane</keyword>
<sequence>MKRSTTTIALAGAIVAFIISLALLLGAIVYSSNSGTGNSTAADNTESTSVDPNSGETPAEATGADDSGSLGDFAEGPEAGDPEAEDVEEWERPDMPVLPPLPDQYRVESATPMEDPLRKYDLYNDSPDRVKLSSRPGYQEMVDHVSGRYLYYQGMIDDGSLWSLAPDGHTIDQSYNRSFWIVVSDYGTGIDTRTMNFDHPEESFESAATPEDADAAIQLMRDKIDEYERRFWAGEPLDTVIEITNGDGSIFSSNATYRPWRETHPEALQYRNEDGSLTGENPAA</sequence>
<proteinExistence type="predicted"/>
<organism evidence="3 4">
    <name type="scientific">Corynebacterium breve</name>
    <dbReference type="NCBI Taxonomy" id="3049799"/>
    <lineage>
        <taxon>Bacteria</taxon>
        <taxon>Bacillati</taxon>
        <taxon>Actinomycetota</taxon>
        <taxon>Actinomycetes</taxon>
        <taxon>Mycobacteriales</taxon>
        <taxon>Corynebacteriaceae</taxon>
        <taxon>Corynebacterium</taxon>
    </lineage>
</organism>
<keyword evidence="4" id="KW-1185">Reference proteome</keyword>
<dbReference type="RefSeq" id="WP_284824064.1">
    <property type="nucleotide sequence ID" value="NZ_CP126969.1"/>
</dbReference>
<evidence type="ECO:0000313" key="4">
    <source>
        <dbReference type="Proteomes" id="UP001225598"/>
    </source>
</evidence>
<feature type="compositionally biased region" description="Polar residues" evidence="1">
    <location>
        <begin position="35"/>
        <end position="56"/>
    </location>
</feature>
<keyword evidence="2" id="KW-1133">Transmembrane helix</keyword>
<feature type="transmembrane region" description="Helical" evidence="2">
    <location>
        <begin position="7"/>
        <end position="30"/>
    </location>
</feature>
<name>A0ABY8VC07_9CORY</name>
<keyword evidence="2" id="KW-0812">Transmembrane</keyword>
<dbReference type="EMBL" id="CP126969">
    <property type="protein sequence ID" value="WIM67171.1"/>
    <property type="molecule type" value="Genomic_DNA"/>
</dbReference>
<evidence type="ECO:0000256" key="2">
    <source>
        <dbReference type="SAM" id="Phobius"/>
    </source>
</evidence>
<feature type="compositionally biased region" description="Acidic residues" evidence="1">
    <location>
        <begin position="78"/>
        <end position="91"/>
    </location>
</feature>
<protein>
    <submittedName>
        <fullName evidence="3">Uncharacterized protein</fullName>
    </submittedName>
</protein>
<dbReference type="Proteomes" id="UP001225598">
    <property type="component" value="Chromosome"/>
</dbReference>
<reference evidence="3 4" key="1">
    <citation type="submission" date="2023-05" db="EMBL/GenBank/DDBJ databases">
        <title>Corynebacterium suedekumii sp. nov. and Corynebacterium breve sp. nov. isolated from raw cow's milk.</title>
        <authorList>
            <person name="Baer M.K."/>
            <person name="Mehl L."/>
            <person name="Hellmuth R."/>
            <person name="Marke G."/>
            <person name="Lipski A."/>
        </authorList>
    </citation>
    <scope>NUCLEOTIDE SEQUENCE [LARGE SCALE GENOMIC DNA]</scope>
    <source>
        <strain evidence="3 4">R4</strain>
    </source>
</reference>